<dbReference type="Gene3D" id="3.40.50.720">
    <property type="entry name" value="NAD(P)-binding Rossmann-like Domain"/>
    <property type="match status" value="1"/>
</dbReference>
<name>A0ABU9XYF8_9SPHN</name>
<reference evidence="2 3" key="1">
    <citation type="submission" date="2024-05" db="EMBL/GenBank/DDBJ databases">
        <authorList>
            <person name="Liu Q."/>
            <person name="Xin Y.-H."/>
        </authorList>
    </citation>
    <scope>NUCLEOTIDE SEQUENCE [LARGE SCALE GENOMIC DNA]</scope>
    <source>
        <strain evidence="2 3">CGMCC 1.10181</strain>
    </source>
</reference>
<evidence type="ECO:0000259" key="1">
    <source>
        <dbReference type="Pfam" id="PF13460"/>
    </source>
</evidence>
<dbReference type="Pfam" id="PF13460">
    <property type="entry name" value="NAD_binding_10"/>
    <property type="match status" value="1"/>
</dbReference>
<organism evidence="2 3">
    <name type="scientific">Sphingomonas oligophenolica</name>
    <dbReference type="NCBI Taxonomy" id="301154"/>
    <lineage>
        <taxon>Bacteria</taxon>
        <taxon>Pseudomonadati</taxon>
        <taxon>Pseudomonadota</taxon>
        <taxon>Alphaproteobacteria</taxon>
        <taxon>Sphingomonadales</taxon>
        <taxon>Sphingomonadaceae</taxon>
        <taxon>Sphingomonas</taxon>
    </lineage>
</organism>
<dbReference type="PANTHER" id="PTHR43355">
    <property type="entry name" value="FLAVIN REDUCTASE (NADPH)"/>
    <property type="match status" value="1"/>
</dbReference>
<keyword evidence="3" id="KW-1185">Reference proteome</keyword>
<dbReference type="RefSeq" id="WP_343890601.1">
    <property type="nucleotide sequence ID" value="NZ_BAAAEH010000035.1"/>
</dbReference>
<accession>A0ABU9XYF8</accession>
<proteinExistence type="predicted"/>
<dbReference type="InterPro" id="IPR051606">
    <property type="entry name" value="Polyketide_Oxido-like"/>
</dbReference>
<dbReference type="SUPFAM" id="SSF51735">
    <property type="entry name" value="NAD(P)-binding Rossmann-fold domains"/>
    <property type="match status" value="1"/>
</dbReference>
<sequence length="203" mass="21612">MKIAVIGASGNVGQRIVAEALGRGHEVTAIARKRPAGDPVKGVEWKIADLADPAATAAALAGSDAVVLSVRFGDTDFDRALEAVRRSGVKRLLVVGGAASLEIAPGKVLLDQPDFPDFIKPEATPARAALDRLRGETELDWTFLSPSMMFGPGERTGVFRLGDNALLTAADGKSHISYEDYAVAMLDEIEQPRHSRARFTVGY</sequence>
<evidence type="ECO:0000313" key="3">
    <source>
        <dbReference type="Proteomes" id="UP001419910"/>
    </source>
</evidence>
<protein>
    <submittedName>
        <fullName evidence="2">NAD(P)-dependent oxidoreductase</fullName>
    </submittedName>
</protein>
<gene>
    <name evidence="2" type="ORF">ABC974_03015</name>
</gene>
<dbReference type="PANTHER" id="PTHR43355:SF2">
    <property type="entry name" value="FLAVIN REDUCTASE (NADPH)"/>
    <property type="match status" value="1"/>
</dbReference>
<dbReference type="InterPro" id="IPR016040">
    <property type="entry name" value="NAD(P)-bd_dom"/>
</dbReference>
<comment type="caution">
    <text evidence="2">The sequence shown here is derived from an EMBL/GenBank/DDBJ whole genome shotgun (WGS) entry which is preliminary data.</text>
</comment>
<dbReference type="InterPro" id="IPR036291">
    <property type="entry name" value="NAD(P)-bd_dom_sf"/>
</dbReference>
<dbReference type="Proteomes" id="UP001419910">
    <property type="component" value="Unassembled WGS sequence"/>
</dbReference>
<dbReference type="EMBL" id="JBDIME010000002">
    <property type="protein sequence ID" value="MEN2788584.1"/>
    <property type="molecule type" value="Genomic_DNA"/>
</dbReference>
<feature type="domain" description="NAD(P)-binding" evidence="1">
    <location>
        <begin position="7"/>
        <end position="192"/>
    </location>
</feature>
<evidence type="ECO:0000313" key="2">
    <source>
        <dbReference type="EMBL" id="MEN2788584.1"/>
    </source>
</evidence>